<proteinExistence type="predicted"/>
<accession>A0A225VH55</accession>
<evidence type="ECO:0000256" key="1">
    <source>
        <dbReference type="ARBA" id="ARBA00022723"/>
    </source>
</evidence>
<dbReference type="AlphaFoldDB" id="A0A225VH55"/>
<dbReference type="STRING" id="4795.A0A225VH55"/>
<dbReference type="PROSITE" id="PS51462">
    <property type="entry name" value="NUDIX"/>
    <property type="match status" value="1"/>
</dbReference>
<dbReference type="EMBL" id="NBNE01005038">
    <property type="protein sequence ID" value="OWZ04299.1"/>
    <property type="molecule type" value="Genomic_DNA"/>
</dbReference>
<keyword evidence="3" id="KW-0732">Signal</keyword>
<keyword evidence="2" id="KW-0378">Hydrolase</keyword>
<dbReference type="InterPro" id="IPR020084">
    <property type="entry name" value="NUDIX_hydrolase_CS"/>
</dbReference>
<keyword evidence="6" id="KW-1185">Reference proteome</keyword>
<feature type="signal peptide" evidence="3">
    <location>
        <begin position="1"/>
        <end position="16"/>
    </location>
</feature>
<dbReference type="GO" id="GO:0016787">
    <property type="term" value="F:hydrolase activity"/>
    <property type="evidence" value="ECO:0007669"/>
    <property type="project" value="UniProtKB-KW"/>
</dbReference>
<dbReference type="Pfam" id="PF00293">
    <property type="entry name" value="NUDIX"/>
    <property type="match status" value="1"/>
</dbReference>
<dbReference type="Proteomes" id="UP000198211">
    <property type="component" value="Unassembled WGS sequence"/>
</dbReference>
<feature type="chain" id="PRO_5013008247" evidence="3">
    <location>
        <begin position="17"/>
        <end position="248"/>
    </location>
</feature>
<gene>
    <name evidence="5" type="ORF">PHMEG_00023822</name>
</gene>
<keyword evidence="1" id="KW-0479">Metal-binding</keyword>
<organism evidence="5 6">
    <name type="scientific">Phytophthora megakarya</name>
    <dbReference type="NCBI Taxonomy" id="4795"/>
    <lineage>
        <taxon>Eukaryota</taxon>
        <taxon>Sar</taxon>
        <taxon>Stramenopiles</taxon>
        <taxon>Oomycota</taxon>
        <taxon>Peronosporomycetes</taxon>
        <taxon>Peronosporales</taxon>
        <taxon>Peronosporaceae</taxon>
        <taxon>Phytophthora</taxon>
    </lineage>
</organism>
<dbReference type="PANTHER" id="PTHR12629:SF0">
    <property type="entry name" value="DIPHOSPHOINOSITOL-POLYPHOSPHATE DIPHOSPHATASE"/>
    <property type="match status" value="1"/>
</dbReference>
<dbReference type="GO" id="GO:0005737">
    <property type="term" value="C:cytoplasm"/>
    <property type="evidence" value="ECO:0007669"/>
    <property type="project" value="TreeGrafter"/>
</dbReference>
<dbReference type="InterPro" id="IPR015797">
    <property type="entry name" value="NUDIX_hydrolase-like_dom_sf"/>
</dbReference>
<evidence type="ECO:0000259" key="4">
    <source>
        <dbReference type="PROSITE" id="PS51462"/>
    </source>
</evidence>
<dbReference type="GO" id="GO:0005634">
    <property type="term" value="C:nucleus"/>
    <property type="evidence" value="ECO:0007669"/>
    <property type="project" value="TreeGrafter"/>
</dbReference>
<dbReference type="PROSITE" id="PS00893">
    <property type="entry name" value="NUDIX_BOX"/>
    <property type="match status" value="1"/>
</dbReference>
<evidence type="ECO:0000313" key="5">
    <source>
        <dbReference type="EMBL" id="OWZ04299.1"/>
    </source>
</evidence>
<dbReference type="OrthoDB" id="128927at2759"/>
<feature type="domain" description="Nudix hydrolase" evidence="4">
    <location>
        <begin position="190"/>
        <end position="248"/>
    </location>
</feature>
<evidence type="ECO:0000256" key="3">
    <source>
        <dbReference type="SAM" id="SignalP"/>
    </source>
</evidence>
<dbReference type="GO" id="GO:0046872">
    <property type="term" value="F:metal ion binding"/>
    <property type="evidence" value="ECO:0007669"/>
    <property type="project" value="UniProtKB-KW"/>
</dbReference>
<comment type="caution">
    <text evidence="5">The sequence shown here is derived from an EMBL/GenBank/DDBJ whole genome shotgun (WGS) entry which is preliminary data.</text>
</comment>
<evidence type="ECO:0000313" key="6">
    <source>
        <dbReference type="Proteomes" id="UP000198211"/>
    </source>
</evidence>
<dbReference type="SUPFAM" id="SSF55811">
    <property type="entry name" value="Nudix"/>
    <property type="match status" value="1"/>
</dbReference>
<dbReference type="Gene3D" id="3.90.79.10">
    <property type="entry name" value="Nucleoside Triphosphate Pyrophosphohydrolase"/>
    <property type="match status" value="1"/>
</dbReference>
<protein>
    <submittedName>
        <fullName evidence="5">RxLR effector protein</fullName>
    </submittedName>
</protein>
<evidence type="ECO:0000256" key="2">
    <source>
        <dbReference type="ARBA" id="ARBA00022801"/>
    </source>
</evidence>
<dbReference type="InterPro" id="IPR000086">
    <property type="entry name" value="NUDIX_hydrolase_dom"/>
</dbReference>
<name>A0A225VH55_9STRA</name>
<reference evidence="6" key="1">
    <citation type="submission" date="2017-03" db="EMBL/GenBank/DDBJ databases">
        <title>Phytopthora megakarya and P. palmivora, two closely related causual agents of cacao black pod achieved similar genome size and gene model numbers by different mechanisms.</title>
        <authorList>
            <person name="Ali S."/>
            <person name="Shao J."/>
            <person name="Larry D.J."/>
            <person name="Kronmiller B."/>
            <person name="Shen D."/>
            <person name="Strem M.D."/>
            <person name="Melnick R.L."/>
            <person name="Guiltinan M.J."/>
            <person name="Tyler B.M."/>
            <person name="Meinhardt L.W."/>
            <person name="Bailey B.A."/>
        </authorList>
    </citation>
    <scope>NUCLEOTIDE SEQUENCE [LARGE SCALE GENOMIC DNA]</scope>
    <source>
        <strain evidence="6">zdho120</strain>
    </source>
</reference>
<dbReference type="PANTHER" id="PTHR12629">
    <property type="entry name" value="DIPHOSPHOINOSITOL POLYPHOSPHATE PHOSPHOHYDROLASE"/>
    <property type="match status" value="1"/>
</dbReference>
<sequence length="248" mass="27361">MRVLSVLTVITTVSFALVTAASTKFDAPTSRSDIELATRVSVDHNQVNRVLRRFIPNDEERGVVDKVDDVVTKLDDVTGIRKVDDATGKAKVTSHLDTLMLKNLHELSEQAALGIKLSSKYKNAGQLSLPTLRQLDEIEILKKADVAKYSKETGKSMRREIPDFPGKKTAPAKFLESHVGRDQQRYGADGSRLLASAVVYDPVTERVLLISSSNPNKNELLTIKGGWDYGENVEKAALREVMEEGGVR</sequence>